<dbReference type="PROSITE" id="PS51257">
    <property type="entry name" value="PROKAR_LIPOPROTEIN"/>
    <property type="match status" value="1"/>
</dbReference>
<evidence type="ECO:0000313" key="1">
    <source>
        <dbReference type="EMBL" id="SIS47499.1"/>
    </source>
</evidence>
<evidence type="ECO:0000313" key="2">
    <source>
        <dbReference type="Proteomes" id="UP000185728"/>
    </source>
</evidence>
<dbReference type="Proteomes" id="UP000185728">
    <property type="component" value="Unassembled WGS sequence"/>
</dbReference>
<organism evidence="1 2">
    <name type="scientific">Zobellia uliginosa</name>
    <dbReference type="NCBI Taxonomy" id="143224"/>
    <lineage>
        <taxon>Bacteria</taxon>
        <taxon>Pseudomonadati</taxon>
        <taxon>Bacteroidota</taxon>
        <taxon>Flavobacteriia</taxon>
        <taxon>Flavobacteriales</taxon>
        <taxon>Flavobacteriaceae</taxon>
        <taxon>Zobellia</taxon>
    </lineage>
</organism>
<name>A0ABY1KQA3_9FLAO</name>
<accession>A0ABY1KQA3</accession>
<comment type="caution">
    <text evidence="1">The sequence shown here is derived from an EMBL/GenBank/DDBJ whole genome shotgun (WGS) entry which is preliminary data.</text>
</comment>
<sequence>MNLKIIVFITATIMGCKNNNQTKIIAETQTSPIKIENNAIEVEIDTALISKKLAVDNIYNNLNLNNVEISIPFQYSIKLNKESNAFEWDLYDLFISDNSSGYSQYELENNIPYDGNSRKEGKIHFVETHDSTAITTEKFKDLNKAAYKKIYYSDKESIIYEDTRNNIAVIRFRYLKEINSFAIYSKTNESFFSNASKADILDLSICQLRMAKNLFKGHKTNKARHWNTYKKSLSNLESKKLKNTINLLISSIDTLATNASYSFEFGGNIEVLSIMKTDSQVEELWRSIHKIPKNNFIDFHTLNSSDITDNIAFLRARENYIKTEFVDSSSVILLKKPKWPNSFDYAILKKTRINENDILLYTGGQMNYGRVNSKEIAYFYNSLLNNYHDL</sequence>
<keyword evidence="2" id="KW-1185">Reference proteome</keyword>
<reference evidence="1 2" key="1">
    <citation type="submission" date="2017-01" db="EMBL/GenBank/DDBJ databases">
        <authorList>
            <person name="Varghese N."/>
            <person name="Submissions S."/>
        </authorList>
    </citation>
    <scope>NUCLEOTIDE SEQUENCE [LARGE SCALE GENOMIC DNA]</scope>
    <source>
        <strain evidence="1 2">DSM 2061</strain>
    </source>
</reference>
<protein>
    <submittedName>
        <fullName evidence="1">Uncharacterized protein</fullName>
    </submittedName>
</protein>
<dbReference type="EMBL" id="FTOB01000002">
    <property type="protein sequence ID" value="SIS47499.1"/>
    <property type="molecule type" value="Genomic_DNA"/>
</dbReference>
<proteinExistence type="predicted"/>
<gene>
    <name evidence="1" type="ORF">SAMN05421766_102137</name>
</gene>
<dbReference type="RefSeq" id="WP_076453938.1">
    <property type="nucleotide sequence ID" value="NZ_FTOB01000002.1"/>
</dbReference>